<gene>
    <name evidence="2" type="ORF">BHE18_11185</name>
</gene>
<dbReference type="PANTHER" id="PTHR40078">
    <property type="entry name" value="INTEGRAL MEMBRANE PROTEIN-RELATED"/>
    <property type="match status" value="1"/>
</dbReference>
<feature type="transmembrane region" description="Helical" evidence="1">
    <location>
        <begin position="174"/>
        <end position="191"/>
    </location>
</feature>
<comment type="caution">
    <text evidence="2">The sequence shown here is derived from an EMBL/GenBank/DDBJ whole genome shotgun (WGS) entry which is preliminary data.</text>
</comment>
<keyword evidence="3" id="KW-1185">Reference proteome</keyword>
<name>A0A1J6WEG7_9BACI</name>
<dbReference type="OrthoDB" id="1902994at2"/>
<evidence type="ECO:0000256" key="1">
    <source>
        <dbReference type="SAM" id="Phobius"/>
    </source>
</evidence>
<organism evidence="2 3">
    <name type="scientific">Rossellomorea aquimaris</name>
    <dbReference type="NCBI Taxonomy" id="189382"/>
    <lineage>
        <taxon>Bacteria</taxon>
        <taxon>Bacillati</taxon>
        <taxon>Bacillota</taxon>
        <taxon>Bacilli</taxon>
        <taxon>Bacillales</taxon>
        <taxon>Bacillaceae</taxon>
        <taxon>Rossellomorea</taxon>
    </lineage>
</organism>
<dbReference type="RefSeq" id="WP_071619415.1">
    <property type="nucleotide sequence ID" value="NZ_MINN01000106.1"/>
</dbReference>
<sequence length="200" mass="22001">MKVRFTFYCIGLLCLSFGVSLIIKGNLGAAPWDALAVGESYLFHLSIGTCIFMNGCILIVINALLLKKRIEWPAALSIFLIGMMVDFWIKTGLSQVEPAGFTQQLSFVLAGILILGFGISIYLQAKLPSSPMDTFMIAIHRRFGLNLRNARLLNEAIAITLAMVFHGAVGPGTVIVACTLGFIIHFFYPIMEHMYGKYTA</sequence>
<keyword evidence="1" id="KW-0472">Membrane</keyword>
<accession>A0A1J6WEG7</accession>
<keyword evidence="1" id="KW-1133">Transmembrane helix</keyword>
<protein>
    <recommendedName>
        <fullName evidence="4">YitT family protein</fullName>
    </recommendedName>
</protein>
<dbReference type="Pfam" id="PF19700">
    <property type="entry name" value="DUF6198"/>
    <property type="match status" value="1"/>
</dbReference>
<feature type="transmembrane region" description="Helical" evidence="1">
    <location>
        <begin position="5"/>
        <end position="23"/>
    </location>
</feature>
<dbReference type="PANTHER" id="PTHR40078:SF1">
    <property type="entry name" value="INTEGRAL MEMBRANE PROTEIN"/>
    <property type="match status" value="1"/>
</dbReference>
<feature type="transmembrane region" description="Helical" evidence="1">
    <location>
        <begin position="72"/>
        <end position="89"/>
    </location>
</feature>
<evidence type="ECO:0000313" key="3">
    <source>
        <dbReference type="Proteomes" id="UP000182062"/>
    </source>
</evidence>
<reference evidence="2 3" key="1">
    <citation type="submission" date="2016-09" db="EMBL/GenBank/DDBJ databases">
        <title>Bacillus aquimaris SAMM genome sequence reveals colonization and biosurfactant production capacities.</title>
        <authorList>
            <person name="Waghmode S.R."/>
            <person name="Suryavanshi M.V."/>
        </authorList>
    </citation>
    <scope>NUCLEOTIDE SEQUENCE [LARGE SCALE GENOMIC DNA]</scope>
    <source>
        <strain evidence="2 3">SAMM</strain>
    </source>
</reference>
<dbReference type="InterPro" id="IPR038750">
    <property type="entry name" value="YczE/YyaS-like"/>
</dbReference>
<feature type="transmembrane region" description="Helical" evidence="1">
    <location>
        <begin position="43"/>
        <end position="65"/>
    </location>
</feature>
<feature type="transmembrane region" description="Helical" evidence="1">
    <location>
        <begin position="101"/>
        <end position="123"/>
    </location>
</feature>
<keyword evidence="1" id="KW-0812">Transmembrane</keyword>
<evidence type="ECO:0008006" key="4">
    <source>
        <dbReference type="Google" id="ProtNLM"/>
    </source>
</evidence>
<dbReference type="Proteomes" id="UP000182062">
    <property type="component" value="Unassembled WGS sequence"/>
</dbReference>
<dbReference type="EMBL" id="MINN01000106">
    <property type="protein sequence ID" value="OIU70280.1"/>
    <property type="molecule type" value="Genomic_DNA"/>
</dbReference>
<dbReference type="AlphaFoldDB" id="A0A1J6WEG7"/>
<evidence type="ECO:0000313" key="2">
    <source>
        <dbReference type="EMBL" id="OIU70280.1"/>
    </source>
</evidence>
<proteinExistence type="predicted"/>